<dbReference type="Proteomes" id="UP000198417">
    <property type="component" value="Unassembled WGS sequence"/>
</dbReference>
<protein>
    <submittedName>
        <fullName evidence="2">Chromate reductase</fullName>
    </submittedName>
</protein>
<evidence type="ECO:0000313" key="2">
    <source>
        <dbReference type="EMBL" id="SNR38488.1"/>
    </source>
</evidence>
<feature type="domain" description="NADPH-dependent FMN reductase-like" evidence="1">
    <location>
        <begin position="5"/>
        <end position="149"/>
    </location>
</feature>
<dbReference type="Pfam" id="PF03358">
    <property type="entry name" value="FMN_red"/>
    <property type="match status" value="1"/>
</dbReference>
<dbReference type="EMBL" id="FZNN01000003">
    <property type="protein sequence ID" value="SNR38488.1"/>
    <property type="molecule type" value="Genomic_DNA"/>
</dbReference>
<name>A0A238VW67_9RHOB</name>
<dbReference type="GO" id="GO:0005829">
    <property type="term" value="C:cytosol"/>
    <property type="evidence" value="ECO:0007669"/>
    <property type="project" value="TreeGrafter"/>
</dbReference>
<evidence type="ECO:0000313" key="3">
    <source>
        <dbReference type="Proteomes" id="UP000198417"/>
    </source>
</evidence>
<dbReference type="PANTHER" id="PTHR30543">
    <property type="entry name" value="CHROMATE REDUCTASE"/>
    <property type="match status" value="1"/>
</dbReference>
<sequence>MPDLKLVGLCGSMRKASTNRMLLNEAARLFGPASYTEGDLNLPLYNGDIENGPGIPAEVQALSDLIGGADAVILTTPEYNKGVSGVLKNALDWISRTKNAPWKDKPIAVISAAAGTQGGARANSMLRTLMLPFNPLLIPGPEVMLGQSAQQFDAQGRLTSEMGVKLLTELTGKLRAEALRMRQG</sequence>
<dbReference type="PANTHER" id="PTHR30543:SF21">
    <property type="entry name" value="NAD(P)H-DEPENDENT FMN REDUCTASE LOT6"/>
    <property type="match status" value="1"/>
</dbReference>
<evidence type="ECO:0000259" key="1">
    <source>
        <dbReference type="Pfam" id="PF03358"/>
    </source>
</evidence>
<dbReference type="SUPFAM" id="SSF52218">
    <property type="entry name" value="Flavoproteins"/>
    <property type="match status" value="1"/>
</dbReference>
<dbReference type="InterPro" id="IPR050712">
    <property type="entry name" value="NAD(P)H-dep_reductase"/>
</dbReference>
<dbReference type="AlphaFoldDB" id="A0A238VW67"/>
<dbReference type="Gene3D" id="3.40.50.360">
    <property type="match status" value="1"/>
</dbReference>
<dbReference type="InterPro" id="IPR029039">
    <property type="entry name" value="Flavoprotein-like_sf"/>
</dbReference>
<dbReference type="InterPro" id="IPR005025">
    <property type="entry name" value="FMN_Rdtase-like_dom"/>
</dbReference>
<reference evidence="2 3" key="1">
    <citation type="submission" date="2017-06" db="EMBL/GenBank/DDBJ databases">
        <authorList>
            <person name="Kim H.J."/>
            <person name="Triplett B.A."/>
        </authorList>
    </citation>
    <scope>NUCLEOTIDE SEQUENCE [LARGE SCALE GENOMIC DNA]</scope>
    <source>
        <strain evidence="2 3">DSM 29052</strain>
    </source>
</reference>
<gene>
    <name evidence="2" type="ORF">SAMN06265370_103235</name>
</gene>
<organism evidence="2 3">
    <name type="scientific">Puniceibacterium sediminis</name>
    <dbReference type="NCBI Taxonomy" id="1608407"/>
    <lineage>
        <taxon>Bacteria</taxon>
        <taxon>Pseudomonadati</taxon>
        <taxon>Pseudomonadota</taxon>
        <taxon>Alphaproteobacteria</taxon>
        <taxon>Rhodobacterales</taxon>
        <taxon>Paracoccaceae</taxon>
        <taxon>Puniceibacterium</taxon>
    </lineage>
</organism>
<proteinExistence type="predicted"/>
<dbReference type="GO" id="GO:0010181">
    <property type="term" value="F:FMN binding"/>
    <property type="evidence" value="ECO:0007669"/>
    <property type="project" value="TreeGrafter"/>
</dbReference>
<keyword evidence="3" id="KW-1185">Reference proteome</keyword>
<dbReference type="OrthoDB" id="9812295at2"/>
<dbReference type="GO" id="GO:0016491">
    <property type="term" value="F:oxidoreductase activity"/>
    <property type="evidence" value="ECO:0007669"/>
    <property type="project" value="InterPro"/>
</dbReference>
<dbReference type="RefSeq" id="WP_089269540.1">
    <property type="nucleotide sequence ID" value="NZ_FZNN01000003.1"/>
</dbReference>
<accession>A0A238VW67</accession>